<dbReference type="SMR" id="A2E0B1"/>
<reference evidence="3" key="1">
    <citation type="submission" date="2006-10" db="EMBL/GenBank/DDBJ databases">
        <authorList>
            <person name="Amadeo P."/>
            <person name="Zhao Q."/>
            <person name="Wortman J."/>
            <person name="Fraser-Liggett C."/>
            <person name="Carlton J."/>
        </authorList>
    </citation>
    <scope>NUCLEOTIDE SEQUENCE</scope>
    <source>
        <strain evidence="3">G3</strain>
    </source>
</reference>
<dbReference type="InParanoid" id="A2E0B1"/>
<keyword evidence="1" id="KW-0175">Coiled coil</keyword>
<evidence type="ECO:0000256" key="1">
    <source>
        <dbReference type="SAM" id="Coils"/>
    </source>
</evidence>
<feature type="compositionally biased region" description="Polar residues" evidence="2">
    <location>
        <begin position="626"/>
        <end position="645"/>
    </location>
</feature>
<evidence type="ECO:0000256" key="2">
    <source>
        <dbReference type="SAM" id="MobiDB-lite"/>
    </source>
</evidence>
<accession>A2E0B1</accession>
<protein>
    <submittedName>
        <fullName evidence="3">Uncharacterized protein</fullName>
    </submittedName>
</protein>
<keyword evidence="4" id="KW-1185">Reference proteome</keyword>
<feature type="region of interest" description="Disordered" evidence="2">
    <location>
        <begin position="970"/>
        <end position="1002"/>
    </location>
</feature>
<dbReference type="AlphaFoldDB" id="A2E0B1"/>
<feature type="coiled-coil region" evidence="1">
    <location>
        <begin position="1083"/>
        <end position="1138"/>
    </location>
</feature>
<evidence type="ECO:0000313" key="4">
    <source>
        <dbReference type="Proteomes" id="UP000001542"/>
    </source>
</evidence>
<feature type="coiled-coil region" evidence="1">
    <location>
        <begin position="227"/>
        <end position="373"/>
    </location>
</feature>
<feature type="coiled-coil region" evidence="1">
    <location>
        <begin position="5"/>
        <end position="88"/>
    </location>
</feature>
<name>A2E0B1_TRIV3</name>
<feature type="compositionally biased region" description="Basic and acidic residues" evidence="2">
    <location>
        <begin position="970"/>
        <end position="993"/>
    </location>
</feature>
<dbReference type="OrthoDB" id="2441647at2759"/>
<feature type="coiled-coil region" evidence="1">
    <location>
        <begin position="152"/>
        <end position="200"/>
    </location>
</feature>
<organism evidence="3 4">
    <name type="scientific">Trichomonas vaginalis (strain ATCC PRA-98 / G3)</name>
    <dbReference type="NCBI Taxonomy" id="412133"/>
    <lineage>
        <taxon>Eukaryota</taxon>
        <taxon>Metamonada</taxon>
        <taxon>Parabasalia</taxon>
        <taxon>Trichomonadida</taxon>
        <taxon>Trichomonadidae</taxon>
        <taxon>Trichomonas</taxon>
    </lineage>
</organism>
<feature type="coiled-coil region" evidence="1">
    <location>
        <begin position="573"/>
        <end position="614"/>
    </location>
</feature>
<proteinExistence type="predicted"/>
<feature type="compositionally biased region" description="Polar residues" evidence="2">
    <location>
        <begin position="663"/>
        <end position="684"/>
    </location>
</feature>
<feature type="region of interest" description="Disordered" evidence="2">
    <location>
        <begin position="616"/>
        <end position="684"/>
    </location>
</feature>
<dbReference type="Proteomes" id="UP000001542">
    <property type="component" value="Unassembled WGS sequence"/>
</dbReference>
<dbReference type="VEuPathDB" id="TrichDB:TVAGG3_0556740"/>
<sequence length="1145" mass="133321">MNPDVQSLKMENEELKDTIDKQAKIILEYKDKIDLLTDGSYVPRENLVQAHDKVKLLEDENRDLMFKIQELQSKNESLNTKISTLEQQYDRQQFMTQAKEKEAAIKDERIDQHKKQIRDYEAFKVKVQQDQIVFISEKRELQDTVTRYSSHIEDIDRALKELMNANKDLSDALAQRNNVIQQLENRVSEDSAKIDLLQNELNEKNGHISDNSMRSKDQVSMKNTANIAQLQKQLIEARNKIAQLNASLEEVKKDAERAYALQSALESKTRELNLTKQKLDQRELELISDRDSRKELDMRINRYREQIEELVAQGNDQYLQFNQQVDFYKRNAVEESEEREKIQKKYEAKRQELSELKKEMAKYESKQYGLKEAASENRALKSMLSQRQAAIADYIFRIGIYERIIAALELELPSSFDFDKFAKTVFNDVDDQKATVADANAVKIMRKAISKQQNKDSSINIVVDHESTMQPPKDIIARPFSNQSMTRSQPLPPLDTGVTFPNENEKTLFSFSTKFTDKDTTLRMSSDDLSSPRSKRSKTYVLTSDVGIQFDGAAPHHESPDLSSLSENDDDQLRTLQRELKDVYARLDLYKSELDRARKQNEIYLQNISDLKQNKSSLDSYRTEQPLPSSSNRTETGTKSSSKTAETPDEFEQTPIKSLPPQRLSTLDQSNGENLTDNDLSQGSNNLGMMSVEVSETDTAVDNLSKEFLLPIKKRGKQRIVQTPLDTINEDDEQGRIPLQDTRRRISYDVPQINLKFDLPREVFQRRPHKTLASEICTMFKPENEITIEAMKWNVVSSFDSEIEEIDYPLHKYMQAKKADVVCAMKKDEYLIHKAQILNHAATVEKLQRKASTRKHKMSDLNDKLKNQEGIQQNLNNTIETLKTELANQRQEFQERLLQMRTETDRFLELQVGEMKRAQEFDNKEELRSEMKKSEELIEVSRLLTQLKNDKRQLEISLEESRETSRYMQRRNMELSDQVRKLESQNEEMKSKTEQPSPNTDFQKYAKKLKERLKNLEEKHKTLEKENEELKRKKSTRMDIYGVELVEKPVDELKSPRRSMSSTGDLQEEKQDSVKVRKMQIQMEEMTIKNGELQVLLARAQENIKKLQKLLSQKEETLAQKQQQCALLKQQVLAKQKKIDDLIAK</sequence>
<dbReference type="VEuPathDB" id="TrichDB:TVAG_028640"/>
<dbReference type="EMBL" id="DS113278">
    <property type="protein sequence ID" value="EAY13911.1"/>
    <property type="molecule type" value="Genomic_DNA"/>
</dbReference>
<feature type="region of interest" description="Disordered" evidence="2">
    <location>
        <begin position="1053"/>
        <end position="1074"/>
    </location>
</feature>
<reference evidence="3" key="2">
    <citation type="journal article" date="2007" name="Science">
        <title>Draft genome sequence of the sexually transmitted pathogen Trichomonas vaginalis.</title>
        <authorList>
            <person name="Carlton J.M."/>
            <person name="Hirt R.P."/>
            <person name="Silva J.C."/>
            <person name="Delcher A.L."/>
            <person name="Schatz M."/>
            <person name="Zhao Q."/>
            <person name="Wortman J.R."/>
            <person name="Bidwell S.L."/>
            <person name="Alsmark U.C.M."/>
            <person name="Besteiro S."/>
            <person name="Sicheritz-Ponten T."/>
            <person name="Noel C.J."/>
            <person name="Dacks J.B."/>
            <person name="Foster P.G."/>
            <person name="Simillion C."/>
            <person name="Van de Peer Y."/>
            <person name="Miranda-Saavedra D."/>
            <person name="Barton G.J."/>
            <person name="Westrop G.D."/>
            <person name="Mueller S."/>
            <person name="Dessi D."/>
            <person name="Fiori P.L."/>
            <person name="Ren Q."/>
            <person name="Paulsen I."/>
            <person name="Zhang H."/>
            <person name="Bastida-Corcuera F.D."/>
            <person name="Simoes-Barbosa A."/>
            <person name="Brown M.T."/>
            <person name="Hayes R.D."/>
            <person name="Mukherjee M."/>
            <person name="Okumura C.Y."/>
            <person name="Schneider R."/>
            <person name="Smith A.J."/>
            <person name="Vanacova S."/>
            <person name="Villalvazo M."/>
            <person name="Haas B.J."/>
            <person name="Pertea M."/>
            <person name="Feldblyum T.V."/>
            <person name="Utterback T.R."/>
            <person name="Shu C.L."/>
            <person name="Osoegawa K."/>
            <person name="de Jong P.J."/>
            <person name="Hrdy I."/>
            <person name="Horvathova L."/>
            <person name="Zubacova Z."/>
            <person name="Dolezal P."/>
            <person name="Malik S.B."/>
            <person name="Logsdon J.M. Jr."/>
            <person name="Henze K."/>
            <person name="Gupta A."/>
            <person name="Wang C.C."/>
            <person name="Dunne R.L."/>
            <person name="Upcroft J.A."/>
            <person name="Upcroft P."/>
            <person name="White O."/>
            <person name="Salzberg S.L."/>
            <person name="Tang P."/>
            <person name="Chiu C.-H."/>
            <person name="Lee Y.-S."/>
            <person name="Embley T.M."/>
            <person name="Coombs G.H."/>
            <person name="Mottram J.C."/>
            <person name="Tachezy J."/>
            <person name="Fraser-Liggett C.M."/>
            <person name="Johnson P.J."/>
        </authorList>
    </citation>
    <scope>NUCLEOTIDE SEQUENCE [LARGE SCALE GENOMIC DNA]</scope>
    <source>
        <strain evidence="3">G3</strain>
    </source>
</reference>
<evidence type="ECO:0000313" key="3">
    <source>
        <dbReference type="EMBL" id="EAY13911.1"/>
    </source>
</evidence>
<dbReference type="RefSeq" id="XP_001326134.1">
    <property type="nucleotide sequence ID" value="XM_001326099.1"/>
</dbReference>
<dbReference type="KEGG" id="tva:4771898"/>
<dbReference type="PANTHER" id="PTHR45615:SF63">
    <property type="entry name" value="CHROMOSOME UNDETERMINED SCAFFOLD_10, WHOLE GENOME SHOTGUN SEQUENCE"/>
    <property type="match status" value="1"/>
</dbReference>
<dbReference type="PANTHER" id="PTHR45615">
    <property type="entry name" value="MYOSIN HEAVY CHAIN, NON-MUSCLE"/>
    <property type="match status" value="1"/>
</dbReference>
<gene>
    <name evidence="3" type="ORF">TVAG_028640</name>
</gene>